<dbReference type="AlphaFoldDB" id="A0A914C748"/>
<dbReference type="PRINTS" id="PR00276">
    <property type="entry name" value="INSULINFAMLY"/>
</dbReference>
<dbReference type="SUPFAM" id="SSF56994">
    <property type="entry name" value="Insulin-like"/>
    <property type="match status" value="1"/>
</dbReference>
<accession>A0A914C748</accession>
<sequence>MYSGMKIMIIFILLVLDVILARKFCGKDLVKEVLNSCSEVSCDEFRESVETSLIFMDEKQLDYGIIKLCCHRRCTSDELKQFCCSDYDLLK</sequence>
<proteinExistence type="inferred from homology"/>
<dbReference type="Proteomes" id="UP000887540">
    <property type="component" value="Unplaced"/>
</dbReference>
<feature type="chain" id="PRO_5037552769" evidence="3">
    <location>
        <begin position="22"/>
        <end position="91"/>
    </location>
</feature>
<dbReference type="InterPro" id="IPR036438">
    <property type="entry name" value="Insulin-like_sf"/>
</dbReference>
<comment type="similarity">
    <text evidence="1">Belongs to the insulin family.</text>
</comment>
<feature type="signal peptide" evidence="3">
    <location>
        <begin position="1"/>
        <end position="21"/>
    </location>
</feature>
<evidence type="ECO:0000256" key="1">
    <source>
        <dbReference type="ARBA" id="ARBA00009034"/>
    </source>
</evidence>
<dbReference type="InterPro" id="IPR022353">
    <property type="entry name" value="Insulin_CS"/>
</dbReference>
<evidence type="ECO:0000313" key="5">
    <source>
        <dbReference type="WBParaSite" id="ACRNAN_Path_464.g1763.t1"/>
    </source>
</evidence>
<dbReference type="PROSITE" id="PS00262">
    <property type="entry name" value="INSULIN"/>
    <property type="match status" value="1"/>
</dbReference>
<dbReference type="Gene3D" id="1.10.100.10">
    <property type="entry name" value="Insulin-like"/>
    <property type="match status" value="1"/>
</dbReference>
<dbReference type="GO" id="GO:0005179">
    <property type="term" value="F:hormone activity"/>
    <property type="evidence" value="ECO:0007669"/>
    <property type="project" value="InterPro"/>
</dbReference>
<evidence type="ECO:0000313" key="4">
    <source>
        <dbReference type="Proteomes" id="UP000887540"/>
    </source>
</evidence>
<dbReference type="InterPro" id="IPR022352">
    <property type="entry name" value="Ins/IGF/rlx"/>
</dbReference>
<dbReference type="WBParaSite" id="ACRNAN_Path_464.g1763.t1">
    <property type="protein sequence ID" value="ACRNAN_Path_464.g1763.t1"/>
    <property type="gene ID" value="ACRNAN_Path_464.g1763"/>
</dbReference>
<keyword evidence="2 3" id="KW-0732">Signal</keyword>
<name>A0A914C748_9BILA</name>
<keyword evidence="4" id="KW-1185">Reference proteome</keyword>
<evidence type="ECO:0000256" key="3">
    <source>
        <dbReference type="SAM" id="SignalP"/>
    </source>
</evidence>
<protein>
    <submittedName>
        <fullName evidence="5">Insulin-like domain-containing protein</fullName>
    </submittedName>
</protein>
<organism evidence="4 5">
    <name type="scientific">Acrobeloides nanus</name>
    <dbReference type="NCBI Taxonomy" id="290746"/>
    <lineage>
        <taxon>Eukaryota</taxon>
        <taxon>Metazoa</taxon>
        <taxon>Ecdysozoa</taxon>
        <taxon>Nematoda</taxon>
        <taxon>Chromadorea</taxon>
        <taxon>Rhabditida</taxon>
        <taxon>Tylenchina</taxon>
        <taxon>Cephalobomorpha</taxon>
        <taxon>Cephaloboidea</taxon>
        <taxon>Cephalobidae</taxon>
        <taxon>Acrobeloides</taxon>
    </lineage>
</organism>
<evidence type="ECO:0000256" key="2">
    <source>
        <dbReference type="ARBA" id="ARBA00022729"/>
    </source>
</evidence>
<reference evidence="5" key="1">
    <citation type="submission" date="2022-11" db="UniProtKB">
        <authorList>
            <consortium name="WormBaseParasite"/>
        </authorList>
    </citation>
    <scope>IDENTIFICATION</scope>
</reference>